<gene>
    <name evidence="3" type="ORF">UV33_C0030G0007</name>
</gene>
<evidence type="ECO:0000313" key="4">
    <source>
        <dbReference type="Proteomes" id="UP000034135"/>
    </source>
</evidence>
<keyword evidence="1" id="KW-0472">Membrane</keyword>
<dbReference type="EMBL" id="LCEB01000030">
    <property type="protein sequence ID" value="KKS64275.1"/>
    <property type="molecule type" value="Genomic_DNA"/>
</dbReference>
<accession>A0A0G1AT21</accession>
<dbReference type="InterPro" id="IPR035940">
    <property type="entry name" value="CAP_sf"/>
</dbReference>
<feature type="transmembrane region" description="Helical" evidence="1">
    <location>
        <begin position="244"/>
        <end position="263"/>
    </location>
</feature>
<dbReference type="AlphaFoldDB" id="A0A0G1AT21"/>
<proteinExistence type="predicted"/>
<dbReference type="CDD" id="cd05379">
    <property type="entry name" value="CAP_bacterial"/>
    <property type="match status" value="1"/>
</dbReference>
<evidence type="ECO:0000256" key="1">
    <source>
        <dbReference type="SAM" id="Phobius"/>
    </source>
</evidence>
<sequence>MQKFAHWFIPHPTTHEKAKLLSWHFLFIYFLLFALLRISFDLVGIYRPGVLGTTSQITAEKIIEDTNVERQKAGFSPVVANAALSQAAREKAANMFAENYWAHYSPSGRDPWGFIKGAGYKFSYAGENLARNFSDSEGVVVAWMNSPTHRENLLNPNYQEIGIAVEDGILQGQQTTLVVQMFGKPTQAIAAAPPKIDLQGVEAKSEVPPLLPQSQPLSVAGSALSSQSLGNQPVLDPFAVTRTAGFALIFMISTLLIADFLVLKRRGVFRFSSHHFAHLSFMAVAGTSLILSKAGEIL</sequence>
<organism evidence="3 4">
    <name type="scientific">Candidatus Daviesbacteria bacterium GW2011_GWA1_42_6</name>
    <dbReference type="NCBI Taxonomy" id="1618420"/>
    <lineage>
        <taxon>Bacteria</taxon>
        <taxon>Candidatus Daviesiibacteriota</taxon>
    </lineage>
</organism>
<evidence type="ECO:0000259" key="2">
    <source>
        <dbReference type="Pfam" id="PF00188"/>
    </source>
</evidence>
<dbReference type="SUPFAM" id="SSF55797">
    <property type="entry name" value="PR-1-like"/>
    <property type="match status" value="1"/>
</dbReference>
<keyword evidence="1" id="KW-1133">Transmembrane helix</keyword>
<comment type="caution">
    <text evidence="3">The sequence shown here is derived from an EMBL/GenBank/DDBJ whole genome shotgun (WGS) entry which is preliminary data.</text>
</comment>
<evidence type="ECO:0000313" key="3">
    <source>
        <dbReference type="EMBL" id="KKS64275.1"/>
    </source>
</evidence>
<dbReference type="InterPro" id="IPR014044">
    <property type="entry name" value="CAP_dom"/>
</dbReference>
<feature type="domain" description="SCP" evidence="2">
    <location>
        <begin position="65"/>
        <end position="167"/>
    </location>
</feature>
<name>A0A0G1AT21_9BACT</name>
<reference evidence="3 4" key="1">
    <citation type="journal article" date="2015" name="Nature">
        <title>rRNA introns, odd ribosomes, and small enigmatic genomes across a large radiation of phyla.</title>
        <authorList>
            <person name="Brown C.T."/>
            <person name="Hug L.A."/>
            <person name="Thomas B.C."/>
            <person name="Sharon I."/>
            <person name="Castelle C.J."/>
            <person name="Singh A."/>
            <person name="Wilkins M.J."/>
            <person name="Williams K.H."/>
            <person name="Banfield J.F."/>
        </authorList>
    </citation>
    <scope>NUCLEOTIDE SEQUENCE [LARGE SCALE GENOMIC DNA]</scope>
</reference>
<dbReference type="PANTHER" id="PTHR31157">
    <property type="entry name" value="SCP DOMAIN-CONTAINING PROTEIN"/>
    <property type="match status" value="1"/>
</dbReference>
<dbReference type="PANTHER" id="PTHR31157:SF1">
    <property type="entry name" value="SCP DOMAIN-CONTAINING PROTEIN"/>
    <property type="match status" value="1"/>
</dbReference>
<dbReference type="Pfam" id="PF00188">
    <property type="entry name" value="CAP"/>
    <property type="match status" value="1"/>
</dbReference>
<protein>
    <recommendedName>
        <fullName evidence="2">SCP domain-containing protein</fullName>
    </recommendedName>
</protein>
<dbReference type="Gene3D" id="3.40.33.10">
    <property type="entry name" value="CAP"/>
    <property type="match status" value="1"/>
</dbReference>
<keyword evidence="1" id="KW-0812">Transmembrane</keyword>
<dbReference type="Proteomes" id="UP000034135">
    <property type="component" value="Unassembled WGS sequence"/>
</dbReference>
<feature type="transmembrane region" description="Helical" evidence="1">
    <location>
        <begin position="20"/>
        <end position="40"/>
    </location>
</feature>